<comment type="caution">
    <text evidence="3">The sequence shown here is derived from an EMBL/GenBank/DDBJ whole genome shotgun (WGS) entry which is preliminary data.</text>
</comment>
<keyword evidence="4" id="KW-1185">Reference proteome</keyword>
<dbReference type="InterPro" id="IPR001789">
    <property type="entry name" value="Sig_transdc_resp-reg_receiver"/>
</dbReference>
<dbReference type="PANTHER" id="PTHR44520:SF2">
    <property type="entry name" value="RESPONSE REGULATOR RCP1"/>
    <property type="match status" value="1"/>
</dbReference>
<sequence>MAADNDNAQRCIYLADDDSDDREFFADALSEAAPDAVLEQAEDGMYLMDKLFALSSDELPDFIFLDINMPRKSGLECLEEIRSHSGRLKEVNVVMLSTSSDPDNVQKALDLGAAFYAVKPSSFEKLKSLLEDILGMNLILALEGNRKFLFK</sequence>
<reference evidence="4" key="1">
    <citation type="journal article" date="2019" name="Int. J. Syst. Evol. Microbiol.">
        <title>The Global Catalogue of Microorganisms (GCM) 10K type strain sequencing project: providing services to taxonomists for standard genome sequencing and annotation.</title>
        <authorList>
            <consortium name="The Broad Institute Genomics Platform"/>
            <consortium name="The Broad Institute Genome Sequencing Center for Infectious Disease"/>
            <person name="Wu L."/>
            <person name="Ma J."/>
        </authorList>
    </citation>
    <scope>NUCLEOTIDE SEQUENCE [LARGE SCALE GENOMIC DNA]</scope>
    <source>
        <strain evidence="4">CCUG 70865</strain>
    </source>
</reference>
<proteinExistence type="predicted"/>
<dbReference type="SMART" id="SM00448">
    <property type="entry name" value="REC"/>
    <property type="match status" value="1"/>
</dbReference>
<dbReference type="Gene3D" id="3.40.50.2300">
    <property type="match status" value="1"/>
</dbReference>
<accession>A0ABW4HJF3</accession>
<evidence type="ECO:0000256" key="1">
    <source>
        <dbReference type="PROSITE-ProRule" id="PRU00169"/>
    </source>
</evidence>
<dbReference type="Proteomes" id="UP001597138">
    <property type="component" value="Unassembled WGS sequence"/>
</dbReference>
<dbReference type="Pfam" id="PF00072">
    <property type="entry name" value="Response_reg"/>
    <property type="match status" value="1"/>
</dbReference>
<evidence type="ECO:0000259" key="2">
    <source>
        <dbReference type="PROSITE" id="PS50110"/>
    </source>
</evidence>
<dbReference type="InterPro" id="IPR052893">
    <property type="entry name" value="TCS_response_regulator"/>
</dbReference>
<name>A0ABW4HJF3_9FLAO</name>
<gene>
    <name evidence="3" type="ORF">ACFSC2_21340</name>
</gene>
<feature type="domain" description="Response regulatory" evidence="2">
    <location>
        <begin position="11"/>
        <end position="134"/>
    </location>
</feature>
<dbReference type="EMBL" id="JBHUDZ010000018">
    <property type="protein sequence ID" value="MFD1605295.1"/>
    <property type="molecule type" value="Genomic_DNA"/>
</dbReference>
<evidence type="ECO:0000313" key="3">
    <source>
        <dbReference type="EMBL" id="MFD1605295.1"/>
    </source>
</evidence>
<protein>
    <submittedName>
        <fullName evidence="3">Response regulator</fullName>
    </submittedName>
</protein>
<dbReference type="InterPro" id="IPR011006">
    <property type="entry name" value="CheY-like_superfamily"/>
</dbReference>
<organism evidence="3 4">
    <name type="scientific">Flavobacterium artemisiae</name>
    <dbReference type="NCBI Taxonomy" id="2126556"/>
    <lineage>
        <taxon>Bacteria</taxon>
        <taxon>Pseudomonadati</taxon>
        <taxon>Bacteroidota</taxon>
        <taxon>Flavobacteriia</taxon>
        <taxon>Flavobacteriales</taxon>
        <taxon>Flavobacteriaceae</taxon>
        <taxon>Flavobacterium</taxon>
    </lineage>
</organism>
<keyword evidence="1" id="KW-0597">Phosphoprotein</keyword>
<dbReference type="RefSeq" id="WP_379813107.1">
    <property type="nucleotide sequence ID" value="NZ_JBHUDZ010000018.1"/>
</dbReference>
<dbReference type="PROSITE" id="PS50110">
    <property type="entry name" value="RESPONSE_REGULATORY"/>
    <property type="match status" value="1"/>
</dbReference>
<feature type="modified residue" description="4-aspartylphosphate" evidence="1">
    <location>
        <position position="66"/>
    </location>
</feature>
<dbReference type="SUPFAM" id="SSF52172">
    <property type="entry name" value="CheY-like"/>
    <property type="match status" value="1"/>
</dbReference>
<dbReference type="PANTHER" id="PTHR44520">
    <property type="entry name" value="RESPONSE REGULATOR RCP1-RELATED"/>
    <property type="match status" value="1"/>
</dbReference>
<evidence type="ECO:0000313" key="4">
    <source>
        <dbReference type="Proteomes" id="UP001597138"/>
    </source>
</evidence>